<dbReference type="PANTHER" id="PTHR43651">
    <property type="entry name" value="1,4-ALPHA-GLUCAN-BRANCHING ENZYME"/>
    <property type="match status" value="1"/>
</dbReference>
<evidence type="ECO:0000313" key="14">
    <source>
        <dbReference type="Proteomes" id="UP000004968"/>
    </source>
</evidence>
<dbReference type="UniPathway" id="UPA00164"/>
<evidence type="ECO:0000256" key="10">
    <source>
        <dbReference type="HAMAP-Rule" id="MF_00685"/>
    </source>
</evidence>
<dbReference type="Pfam" id="PF02922">
    <property type="entry name" value="CBM_48"/>
    <property type="match status" value="1"/>
</dbReference>
<dbReference type="EMBL" id="ACIO01000166">
    <property type="protein sequence ID" value="EFC99557.1"/>
    <property type="molecule type" value="Genomic_DNA"/>
</dbReference>
<dbReference type="Pfam" id="PF02806">
    <property type="entry name" value="Alpha-amylase_C"/>
    <property type="match status" value="1"/>
</dbReference>
<dbReference type="Proteomes" id="UP000004968">
    <property type="component" value="Unassembled WGS sequence"/>
</dbReference>
<evidence type="ECO:0000256" key="11">
    <source>
        <dbReference type="PIRSR" id="PIRSR000463-1"/>
    </source>
</evidence>
<keyword evidence="8 10" id="KW-0320">Glycogen biosynthesis</keyword>
<dbReference type="InterPro" id="IPR037439">
    <property type="entry name" value="Branching_enzy"/>
</dbReference>
<evidence type="ECO:0000256" key="1">
    <source>
        <dbReference type="ARBA" id="ARBA00000826"/>
    </source>
</evidence>
<dbReference type="InterPro" id="IPR013780">
    <property type="entry name" value="Glyco_hydro_b"/>
</dbReference>
<comment type="subunit">
    <text evidence="10">Monomer.</text>
</comment>
<feature type="active site" description="Proton donor" evidence="10 11">
    <location>
        <position position="372"/>
    </location>
</feature>
<feature type="domain" description="Glycosyl hydrolase family 13 catalytic" evidence="12">
    <location>
        <begin position="159"/>
        <end position="539"/>
    </location>
</feature>
<proteinExistence type="inferred from homology"/>
<dbReference type="SUPFAM" id="SSF51011">
    <property type="entry name" value="Glycosyl hydrolase domain"/>
    <property type="match status" value="1"/>
</dbReference>
<evidence type="ECO:0000256" key="3">
    <source>
        <dbReference type="ARBA" id="ARBA00004964"/>
    </source>
</evidence>
<dbReference type="PANTHER" id="PTHR43651:SF3">
    <property type="entry name" value="1,4-ALPHA-GLUCAN-BRANCHING ENZYME"/>
    <property type="match status" value="1"/>
</dbReference>
<evidence type="ECO:0000259" key="12">
    <source>
        <dbReference type="SMART" id="SM00642"/>
    </source>
</evidence>
<dbReference type="Gene3D" id="2.60.40.1180">
    <property type="entry name" value="Golgi alpha-mannosidase II"/>
    <property type="match status" value="1"/>
</dbReference>
<dbReference type="InterPro" id="IPR006047">
    <property type="entry name" value="GH13_cat_dom"/>
</dbReference>
<dbReference type="FunFam" id="3.20.20.80:FF:000003">
    <property type="entry name" value="1,4-alpha-glucan branching enzyme GlgB"/>
    <property type="match status" value="1"/>
</dbReference>
<dbReference type="GeneID" id="93147075"/>
<dbReference type="GO" id="GO:0005829">
    <property type="term" value="C:cytosol"/>
    <property type="evidence" value="ECO:0007669"/>
    <property type="project" value="TreeGrafter"/>
</dbReference>
<reference evidence="13 14" key="1">
    <citation type="submission" date="2010-01" db="EMBL/GenBank/DDBJ databases">
        <authorList>
            <person name="Weinstock G."/>
            <person name="Sodergren E."/>
            <person name="Clifton S."/>
            <person name="Fulton L."/>
            <person name="Fulton B."/>
            <person name="Courtney L."/>
            <person name="Fronick C."/>
            <person name="Harrison M."/>
            <person name="Strong C."/>
            <person name="Farmer C."/>
            <person name="Delahaunty K."/>
            <person name="Markovic C."/>
            <person name="Hall O."/>
            <person name="Minx P."/>
            <person name="Tomlinson C."/>
            <person name="Mitreva M."/>
            <person name="Nelson J."/>
            <person name="Hou S."/>
            <person name="Wollam A."/>
            <person name="Pepin K.H."/>
            <person name="Johnson M."/>
            <person name="Bhonagiri V."/>
            <person name="Nash W.E."/>
            <person name="Warren W."/>
            <person name="Chinwalla A."/>
            <person name="Mardis E.R."/>
            <person name="Wilson R.K."/>
        </authorList>
    </citation>
    <scope>NUCLEOTIDE SEQUENCE [LARGE SCALE GENOMIC DNA]</scope>
    <source>
        <strain evidence="13 14">DSM 13479</strain>
    </source>
</reference>
<dbReference type="HOGENOM" id="CLU_004245_4_0_9"/>
<sequence length="636" mass="73142">MAGSKKEIGTGFITEVDRYLFNNGRHYEIFEKMGAHPKKYKGKSGMYFAVWAPHAEQIGVVGDFNSWNPEANPMQPLADSGIWEAFVPGIATGELYKYAITTKSGKILFKADPYAFSAEYRPGTASVTTDISGFQWSDDAWMEKRGSADPLNAPMSIYEVHLGSWRRKNRPEKDGCYTYVEAAKELADYVTDMGYTHVELMGIAEHPYDGSWGYQVTGYFAPTSRYGTPQEFMYFINYLHKKGIGVILDWVPAHFPRDAHGLSEFDGEALYEYADPRKGEHPDWGTKVFDYSKYEVDNFLIANAIYWVEKYHVDGLRVDAVASMLYLDYGRENGNWIPNKYGGNENLEAIEFFKHLNSVMADRGNGAIVIAEESTAWPKVTQKPENDGLGFTFKWNMGWMHDFLEYMKLDPYFRKYNHHKMTFGLTYFTSEKYILVLSHDEVVHLKCSMINKMPGLLDDKFANLKAGYTFMLGHPGKKLLFMGQDFGQFHEWDEKTALDWYLADEPLNADLQSYVKDLLQLYRKYPALYELDYDWDGFQWINANDGDRSIFSFVRSSRDHKRSLLFVINFTPVERPDYRVGVPKRGTYTLVLDNSHGLYKRGDKAPAFRSVKKECDGQDYSIAFPLPAYGTAVFRF</sequence>
<dbReference type="RefSeq" id="WP_006772765.1">
    <property type="nucleotide sequence ID" value="NZ_GG667637.1"/>
</dbReference>
<dbReference type="FunFam" id="2.60.40.10:FF:000169">
    <property type="entry name" value="1,4-alpha-glucan branching enzyme GlgB"/>
    <property type="match status" value="1"/>
</dbReference>
<dbReference type="SUPFAM" id="SSF51445">
    <property type="entry name" value="(Trans)glycosidases"/>
    <property type="match status" value="1"/>
</dbReference>
<name>D3AF60_9FIRM</name>
<dbReference type="InterPro" id="IPR014756">
    <property type="entry name" value="Ig_E-set"/>
</dbReference>
<feature type="active site" description="Nucleophile" evidence="10 11">
    <location>
        <position position="319"/>
    </location>
</feature>
<keyword evidence="9 10" id="KW-0119">Carbohydrate metabolism</keyword>
<evidence type="ECO:0000313" key="13">
    <source>
        <dbReference type="EMBL" id="EFC99557.1"/>
    </source>
</evidence>
<dbReference type="Gene3D" id="2.60.40.10">
    <property type="entry name" value="Immunoglobulins"/>
    <property type="match status" value="1"/>
</dbReference>
<dbReference type="CDD" id="cd11322">
    <property type="entry name" value="AmyAc_Glg_BE"/>
    <property type="match status" value="1"/>
</dbReference>
<keyword evidence="7 10" id="KW-0808">Transferase</keyword>
<comment type="catalytic activity">
    <reaction evidence="1 10">
        <text>Transfers a segment of a (1-&gt;4)-alpha-D-glucan chain to a primary hydroxy group in a similar glucan chain.</text>
        <dbReference type="EC" id="2.4.1.18"/>
    </reaction>
</comment>
<dbReference type="SUPFAM" id="SSF81296">
    <property type="entry name" value="E set domains"/>
    <property type="match status" value="1"/>
</dbReference>
<dbReference type="CDD" id="cd02855">
    <property type="entry name" value="E_set_GBE_prok_N"/>
    <property type="match status" value="1"/>
</dbReference>
<dbReference type="InterPro" id="IPR004193">
    <property type="entry name" value="Glyco_hydro_13_N"/>
</dbReference>
<dbReference type="InterPro" id="IPR017853">
    <property type="entry name" value="GH"/>
</dbReference>
<dbReference type="PIRSF" id="PIRSF000463">
    <property type="entry name" value="GlgB"/>
    <property type="match status" value="1"/>
</dbReference>
<accession>D3AF60</accession>
<dbReference type="Gene3D" id="3.20.20.80">
    <property type="entry name" value="Glycosidases"/>
    <property type="match status" value="1"/>
</dbReference>
<dbReference type="InterPro" id="IPR006407">
    <property type="entry name" value="GlgB"/>
</dbReference>
<gene>
    <name evidence="10 13" type="primary">glgB</name>
    <name evidence="13" type="ORF">CLOSTHATH_02243</name>
</gene>
<dbReference type="NCBIfam" id="NF008967">
    <property type="entry name" value="PRK12313.1"/>
    <property type="match status" value="1"/>
</dbReference>
<evidence type="ECO:0000256" key="5">
    <source>
        <dbReference type="ARBA" id="ARBA00022600"/>
    </source>
</evidence>
<dbReference type="NCBIfam" id="NF003811">
    <property type="entry name" value="PRK05402.1"/>
    <property type="match status" value="1"/>
</dbReference>
<dbReference type="NCBIfam" id="TIGR01515">
    <property type="entry name" value="branching_enzym"/>
    <property type="match status" value="1"/>
</dbReference>
<dbReference type="GO" id="GO:0003844">
    <property type="term" value="F:1,4-alpha-glucan branching enzyme activity"/>
    <property type="evidence" value="ECO:0007669"/>
    <property type="project" value="UniProtKB-UniRule"/>
</dbReference>
<dbReference type="GO" id="GO:0005978">
    <property type="term" value="P:glycogen biosynthetic process"/>
    <property type="evidence" value="ECO:0007669"/>
    <property type="project" value="UniProtKB-UniRule"/>
</dbReference>
<evidence type="ECO:0000256" key="4">
    <source>
        <dbReference type="ARBA" id="ARBA00009000"/>
    </source>
</evidence>
<comment type="similarity">
    <text evidence="4 10">Belongs to the glycosyl hydrolase 13 family. GlgB subfamily.</text>
</comment>
<evidence type="ECO:0000256" key="8">
    <source>
        <dbReference type="ARBA" id="ARBA00023056"/>
    </source>
</evidence>
<comment type="function">
    <text evidence="2 10">Catalyzes the formation of the alpha-1,6-glucosidic linkages in glycogen by scission of a 1,4-alpha-linked oligosaccharide from growing alpha-1,4-glucan chains and the subsequent attachment of the oligosaccharide to the alpha-1,6 position.</text>
</comment>
<organism evidence="13 14">
    <name type="scientific">Hungatella hathewayi DSM 13479</name>
    <dbReference type="NCBI Taxonomy" id="566550"/>
    <lineage>
        <taxon>Bacteria</taxon>
        <taxon>Bacillati</taxon>
        <taxon>Bacillota</taxon>
        <taxon>Clostridia</taxon>
        <taxon>Lachnospirales</taxon>
        <taxon>Lachnospiraceae</taxon>
        <taxon>Hungatella</taxon>
    </lineage>
</organism>
<comment type="caution">
    <text evidence="13">The sequence shown here is derived from an EMBL/GenBank/DDBJ whole genome shotgun (WGS) entry which is preliminary data.</text>
</comment>
<evidence type="ECO:0000256" key="2">
    <source>
        <dbReference type="ARBA" id="ARBA00002953"/>
    </source>
</evidence>
<protein>
    <recommendedName>
        <fullName evidence="10">1,4-alpha-glucan branching enzyme GlgB</fullName>
        <ecNumber evidence="10">2.4.1.18</ecNumber>
    </recommendedName>
    <alternativeName>
        <fullName evidence="10">1,4-alpha-D-glucan:1,4-alpha-D-glucan 6-glucosyl-transferase</fullName>
    </alternativeName>
    <alternativeName>
        <fullName evidence="10">Alpha-(1-&gt;4)-glucan branching enzyme</fullName>
    </alternativeName>
    <alternativeName>
        <fullName evidence="10">Glycogen branching enzyme</fullName>
        <shortName evidence="10">BE</shortName>
    </alternativeName>
</protein>
<dbReference type="GO" id="GO:0043169">
    <property type="term" value="F:cation binding"/>
    <property type="evidence" value="ECO:0007669"/>
    <property type="project" value="InterPro"/>
</dbReference>
<dbReference type="Pfam" id="PF00128">
    <property type="entry name" value="Alpha-amylase"/>
    <property type="match status" value="1"/>
</dbReference>
<dbReference type="AlphaFoldDB" id="D3AF60"/>
<evidence type="ECO:0000256" key="9">
    <source>
        <dbReference type="ARBA" id="ARBA00023277"/>
    </source>
</evidence>
<dbReference type="GO" id="GO:0004553">
    <property type="term" value="F:hydrolase activity, hydrolyzing O-glycosyl compounds"/>
    <property type="evidence" value="ECO:0007669"/>
    <property type="project" value="InterPro"/>
</dbReference>
<dbReference type="InterPro" id="IPR013783">
    <property type="entry name" value="Ig-like_fold"/>
</dbReference>
<dbReference type="InterPro" id="IPR044143">
    <property type="entry name" value="GlgB_N_E_set_prok"/>
</dbReference>
<comment type="pathway">
    <text evidence="3 10">Glycan biosynthesis; glycogen biosynthesis.</text>
</comment>
<keyword evidence="6 10" id="KW-0328">Glycosyltransferase</keyword>
<dbReference type="SMART" id="SM00642">
    <property type="entry name" value="Aamy"/>
    <property type="match status" value="1"/>
</dbReference>
<evidence type="ECO:0000256" key="7">
    <source>
        <dbReference type="ARBA" id="ARBA00022679"/>
    </source>
</evidence>
<dbReference type="HAMAP" id="MF_00685">
    <property type="entry name" value="GlgB"/>
    <property type="match status" value="1"/>
</dbReference>
<dbReference type="EC" id="2.4.1.18" evidence="10"/>
<keyword evidence="5 10" id="KW-0321">Glycogen metabolism</keyword>
<dbReference type="InterPro" id="IPR006048">
    <property type="entry name" value="A-amylase/branching_C"/>
</dbReference>
<evidence type="ECO:0000256" key="6">
    <source>
        <dbReference type="ARBA" id="ARBA00022676"/>
    </source>
</evidence>